<protein>
    <submittedName>
        <fullName evidence="4">UPF0502 protein Acid_1185</fullName>
    </submittedName>
</protein>
<dbReference type="Proteomes" id="UP000030700">
    <property type="component" value="Unassembled WGS sequence"/>
</dbReference>
<reference evidence="4" key="1">
    <citation type="journal article" date="2015" name="PeerJ">
        <title>First genomic representation of candidate bacterial phylum KSB3 points to enhanced environmental sensing as a trigger of wastewater bulking.</title>
        <authorList>
            <person name="Sekiguchi Y."/>
            <person name="Ohashi A."/>
            <person name="Parks D.H."/>
            <person name="Yamauchi T."/>
            <person name="Tyson G.W."/>
            <person name="Hugenholtz P."/>
        </authorList>
    </citation>
    <scope>NUCLEOTIDE SEQUENCE [LARGE SCALE GENOMIC DNA]</scope>
</reference>
<dbReference type="InterPro" id="IPR007432">
    <property type="entry name" value="DUF480"/>
</dbReference>
<dbReference type="InterPro" id="IPR036388">
    <property type="entry name" value="WH-like_DNA-bd_sf"/>
</dbReference>
<gene>
    <name evidence="4" type="ORF">U14_03099</name>
</gene>
<feature type="region of interest" description="Disordered" evidence="3">
    <location>
        <begin position="158"/>
        <end position="190"/>
    </location>
</feature>
<feature type="compositionally biased region" description="Basic and acidic residues" evidence="3">
    <location>
        <begin position="177"/>
        <end position="190"/>
    </location>
</feature>
<keyword evidence="5" id="KW-1185">Reference proteome</keyword>
<dbReference type="PANTHER" id="PTHR38768:SF1">
    <property type="entry name" value="UPF0502 PROTEIN YCEH"/>
    <property type="match status" value="1"/>
</dbReference>
<evidence type="ECO:0000256" key="2">
    <source>
        <dbReference type="SAM" id="Coils"/>
    </source>
</evidence>
<evidence type="ECO:0000256" key="1">
    <source>
        <dbReference type="HAMAP-Rule" id="MF_01584"/>
    </source>
</evidence>
<dbReference type="Pfam" id="PF04337">
    <property type="entry name" value="DUF480"/>
    <property type="match status" value="1"/>
</dbReference>
<feature type="coiled-coil region" evidence="2">
    <location>
        <begin position="194"/>
        <end position="221"/>
    </location>
</feature>
<dbReference type="AlphaFoldDB" id="A0A081BN87"/>
<feature type="compositionally biased region" description="Acidic residues" evidence="3">
    <location>
        <begin position="162"/>
        <end position="176"/>
    </location>
</feature>
<dbReference type="SUPFAM" id="SSF46785">
    <property type="entry name" value="Winged helix' DNA-binding domain"/>
    <property type="match status" value="2"/>
</dbReference>
<name>A0A081BN87_9BACT</name>
<dbReference type="InterPro" id="IPR036390">
    <property type="entry name" value="WH_DNA-bd_sf"/>
</dbReference>
<keyword evidence="2" id="KW-0175">Coiled coil</keyword>
<comment type="similarity">
    <text evidence="1">Belongs to the UPF0502 family.</text>
</comment>
<dbReference type="HAMAP" id="MF_01584">
    <property type="entry name" value="UPF0502"/>
    <property type="match status" value="1"/>
</dbReference>
<evidence type="ECO:0000256" key="3">
    <source>
        <dbReference type="SAM" id="MobiDB-lite"/>
    </source>
</evidence>
<organism evidence="4">
    <name type="scientific">Candidatus Moduliflexus flocculans</name>
    <dbReference type="NCBI Taxonomy" id="1499966"/>
    <lineage>
        <taxon>Bacteria</taxon>
        <taxon>Candidatus Moduliflexota</taxon>
        <taxon>Candidatus Moduliflexia</taxon>
        <taxon>Candidatus Moduliflexales</taxon>
        <taxon>Candidatus Moduliflexaceae</taxon>
    </lineage>
</organism>
<dbReference type="EMBL" id="DF820457">
    <property type="protein sequence ID" value="GAK51853.1"/>
    <property type="molecule type" value="Genomic_DNA"/>
</dbReference>
<sequence length="223" mass="25148">MKYMLTVEELRVLGSLLEKKMTTPEYYPLSLNALITACNQKVNREPVTTYGDTTVLRALKGLKAKGLVLQSASVRVAKYEECFCEQANITEEEAAILGVLMLRGAQTPGELRARTERMASFPTLDDVTDMLNSLIEMGYVKEMPRKPGQKEARYRHEFGEVQAEEVSEDTTSELPIEDAREEVAEARPERADRLAALERKVAALSAELAELKEAFHQFEQQFQ</sequence>
<dbReference type="HOGENOM" id="CLU_057831_1_0_0"/>
<evidence type="ECO:0000313" key="4">
    <source>
        <dbReference type="EMBL" id="GAK51853.1"/>
    </source>
</evidence>
<dbReference type="PANTHER" id="PTHR38768">
    <property type="entry name" value="UPF0502 PROTEIN YCEH"/>
    <property type="match status" value="1"/>
</dbReference>
<proteinExistence type="inferred from homology"/>
<dbReference type="Gene3D" id="1.10.10.10">
    <property type="entry name" value="Winged helix-like DNA-binding domain superfamily/Winged helix DNA-binding domain"/>
    <property type="match status" value="2"/>
</dbReference>
<evidence type="ECO:0000313" key="5">
    <source>
        <dbReference type="Proteomes" id="UP000030700"/>
    </source>
</evidence>
<accession>A0A081BN87</accession>